<sequence length="469" mass="51412">MKKVLLMMVGLGLMGVQAGKLKDLVENASIDGYARVKYTVTGGPDGRGRGYQIFFKPNFTSGEVNGYSFTTGIFFAAGSSAPQSNTSDDFIGSSRSFRYNNQLDFFNISNLFVNKKFDKAKTDVRLGVMQINSPLNFTTIYGDRGIGVALENRSIQAMDFRIAIYDSWMTDNLMLQTATRAFGLDTNPNGKNDGFKGIGNNLVIAGWAGSFDSVGVSNLRGTFYYAYANKLFDAMVFADVGYTFDFGDFKLDLMGQIGYLQMYENPHFFSKAGALKDYFTTKMSALGKGVTYARDRGAYNLRMAFKYKGYLGDIGYMGSFGQGYGVMLDNKGGFKYGGQLWNQIIAGGVLGFGWTGTGGFRDTDIILAYTTHSYQINKVRVGIDFAFVGGHNRMAFMLSASPKIAGTPGDRGGAVVGKPNNLTKNINVYEISPQILYQATKDFSVGFVLSQLLGGMEITRGQVTFLYNF</sequence>
<organism evidence="1 2">
    <name type="scientific">Helicobacter mustelae (strain ATCC 43772 / CCUG 25715 / CIP 103759 / LMG 18044 / NCTC 12198 / R85-136P)</name>
    <name type="common">Campylobacter mustelae</name>
    <dbReference type="NCBI Taxonomy" id="679897"/>
    <lineage>
        <taxon>Bacteria</taxon>
        <taxon>Pseudomonadati</taxon>
        <taxon>Campylobacterota</taxon>
        <taxon>Epsilonproteobacteria</taxon>
        <taxon>Campylobacterales</taxon>
        <taxon>Helicobacteraceae</taxon>
        <taxon>Helicobacter</taxon>
    </lineage>
</organism>
<dbReference type="KEGG" id="hms:HMU02490"/>
<name>D3UG90_HELM1</name>
<dbReference type="Proteomes" id="UP000001522">
    <property type="component" value="Chromosome"/>
</dbReference>
<evidence type="ECO:0000313" key="1">
    <source>
        <dbReference type="EMBL" id="CBG39511.1"/>
    </source>
</evidence>
<dbReference type="RefSeq" id="WP_013022606.1">
    <property type="nucleotide sequence ID" value="NC_013949.1"/>
</dbReference>
<keyword evidence="2" id="KW-1185">Reference proteome</keyword>
<dbReference type="STRING" id="679897.HMU02490"/>
<dbReference type="EMBL" id="FN555004">
    <property type="protein sequence ID" value="CBG39511.1"/>
    <property type="molecule type" value="Genomic_DNA"/>
</dbReference>
<dbReference type="HOGENOM" id="CLU_544881_0_0_7"/>
<reference evidence="1 2" key="1">
    <citation type="journal article" date="2010" name="BMC Genomics">
        <title>Comparative genomics and proteomics of Helicobacter mustelae, an ulcerogenic and carcinogenic gastric pathogen.</title>
        <authorList>
            <person name="O'Toole P.W."/>
            <person name="Snelling W.J."/>
            <person name="Canchaya C."/>
            <person name="Forde B.M."/>
            <person name="Hardie K.R."/>
            <person name="Josenhans C."/>
            <person name="Graham R.L.J."/>
            <person name="McMullan G."/>
            <person name="Parkhill J."/>
            <person name="Belda E."/>
            <person name="Bentley S.D."/>
        </authorList>
    </citation>
    <scope>NUCLEOTIDE SEQUENCE [LARGE SCALE GENOMIC DNA]</scope>
    <source>
        <strain evidence="2">ATCC 43772 / LMG 18044 / NCTC 12198 / 12198</strain>
    </source>
</reference>
<gene>
    <name evidence="1" type="ordered locus">HMU02490</name>
</gene>
<evidence type="ECO:0000313" key="2">
    <source>
        <dbReference type="Proteomes" id="UP000001522"/>
    </source>
</evidence>
<dbReference type="AlphaFoldDB" id="D3UG90"/>
<protein>
    <submittedName>
        <fullName evidence="1">Putative outer membrane protein</fullName>
    </submittedName>
</protein>
<proteinExistence type="predicted"/>
<accession>D3UG90</accession>